<keyword evidence="1" id="KW-1133">Transmembrane helix</keyword>
<name>A0A7X0NT65_9ACTN</name>
<evidence type="ECO:0000313" key="3">
    <source>
        <dbReference type="Proteomes" id="UP000565579"/>
    </source>
</evidence>
<protein>
    <submittedName>
        <fullName evidence="2">Uncharacterized protein</fullName>
    </submittedName>
</protein>
<accession>A0A7X0NT65</accession>
<keyword evidence="1" id="KW-0812">Transmembrane</keyword>
<feature type="transmembrane region" description="Helical" evidence="1">
    <location>
        <begin position="46"/>
        <end position="68"/>
    </location>
</feature>
<dbReference type="Proteomes" id="UP000565579">
    <property type="component" value="Unassembled WGS sequence"/>
</dbReference>
<proteinExistence type="predicted"/>
<feature type="transmembrane region" description="Helical" evidence="1">
    <location>
        <begin position="80"/>
        <end position="99"/>
    </location>
</feature>
<organism evidence="2 3">
    <name type="scientific">Nonomuraea rubra</name>
    <dbReference type="NCBI Taxonomy" id="46180"/>
    <lineage>
        <taxon>Bacteria</taxon>
        <taxon>Bacillati</taxon>
        <taxon>Actinomycetota</taxon>
        <taxon>Actinomycetes</taxon>
        <taxon>Streptosporangiales</taxon>
        <taxon>Streptosporangiaceae</taxon>
        <taxon>Nonomuraea</taxon>
    </lineage>
</organism>
<comment type="caution">
    <text evidence="2">The sequence shown here is derived from an EMBL/GenBank/DDBJ whole genome shotgun (WGS) entry which is preliminary data.</text>
</comment>
<reference evidence="2 3" key="1">
    <citation type="submission" date="2020-08" db="EMBL/GenBank/DDBJ databases">
        <title>Sequencing the genomes of 1000 actinobacteria strains.</title>
        <authorList>
            <person name="Klenk H.-P."/>
        </authorList>
    </citation>
    <scope>NUCLEOTIDE SEQUENCE [LARGE SCALE GENOMIC DNA]</scope>
    <source>
        <strain evidence="2 3">DSM 43768</strain>
    </source>
</reference>
<dbReference type="EMBL" id="JACHMI010000001">
    <property type="protein sequence ID" value="MBB6549161.1"/>
    <property type="molecule type" value="Genomic_DNA"/>
</dbReference>
<evidence type="ECO:0000256" key="1">
    <source>
        <dbReference type="SAM" id="Phobius"/>
    </source>
</evidence>
<evidence type="ECO:0000313" key="2">
    <source>
        <dbReference type="EMBL" id="MBB6549161.1"/>
    </source>
</evidence>
<gene>
    <name evidence="2" type="ORF">HD593_003956</name>
</gene>
<keyword evidence="3" id="KW-1185">Reference proteome</keyword>
<dbReference type="AlphaFoldDB" id="A0A7X0NT65"/>
<keyword evidence="1" id="KW-0472">Membrane</keyword>
<sequence>MSPSSLSTAGVLLITVPGVAYGGVTLLSFLMKNVPGYLDNPVRRGLWRAGHAHAGVLVLFALVAMLYVDQSGLPDALRAVTRTLIVAAPILMPLGFFLSVVRPRDTKPSKLIYLTVAGGVCLAAGTLMLGIGLFL</sequence>
<feature type="transmembrane region" description="Helical" evidence="1">
    <location>
        <begin position="111"/>
        <end position="134"/>
    </location>
</feature>
<dbReference type="RefSeq" id="WP_185103539.1">
    <property type="nucleotide sequence ID" value="NZ_BAAAXY010000129.1"/>
</dbReference>